<dbReference type="RefSeq" id="WP_156314070.1">
    <property type="nucleotide sequence ID" value="NZ_BBAE01000003.1"/>
</dbReference>
<gene>
    <name evidence="1" type="ORF">FC97_GL000643</name>
</gene>
<sequence length="87" mass="10912">MKMVVFSGWDFRKGKEVSTMINEEWYKFMQNGEYKRYQILIDRNKPYVDRFQRDLMEEYQLQYFKSHPVDEELNRFRAEPAFKIKRL</sequence>
<accession>A0ABR5NU78</accession>
<organism evidence="1 2">
    <name type="scientific">Companilactobacillus kimchii DSM 13961 = JCM 10707</name>
    <dbReference type="NCBI Taxonomy" id="1423765"/>
    <lineage>
        <taxon>Bacteria</taxon>
        <taxon>Bacillati</taxon>
        <taxon>Bacillota</taxon>
        <taxon>Bacilli</taxon>
        <taxon>Lactobacillales</taxon>
        <taxon>Lactobacillaceae</taxon>
        <taxon>Companilactobacillus</taxon>
        <taxon>Companilactobacillus kimchii</taxon>
    </lineage>
</organism>
<keyword evidence="2" id="KW-1185">Reference proteome</keyword>
<dbReference type="EMBL" id="AZDH01000014">
    <property type="protein sequence ID" value="KRK51849.1"/>
    <property type="molecule type" value="Genomic_DNA"/>
</dbReference>
<evidence type="ECO:0008006" key="3">
    <source>
        <dbReference type="Google" id="ProtNLM"/>
    </source>
</evidence>
<proteinExistence type="predicted"/>
<reference evidence="1 2" key="1">
    <citation type="journal article" date="2015" name="Genome Announc.">
        <title>Expanding the biotechnology potential of lactobacilli through comparative genomics of 213 strains and associated genera.</title>
        <authorList>
            <person name="Sun Z."/>
            <person name="Harris H.M."/>
            <person name="McCann A."/>
            <person name="Guo C."/>
            <person name="Argimon S."/>
            <person name="Zhang W."/>
            <person name="Yang X."/>
            <person name="Jeffery I.B."/>
            <person name="Cooney J.C."/>
            <person name="Kagawa T.F."/>
            <person name="Liu W."/>
            <person name="Song Y."/>
            <person name="Salvetti E."/>
            <person name="Wrobel A."/>
            <person name="Rasinkangas P."/>
            <person name="Parkhill J."/>
            <person name="Rea M.C."/>
            <person name="O'Sullivan O."/>
            <person name="Ritari J."/>
            <person name="Douillard F.P."/>
            <person name="Paul Ross R."/>
            <person name="Yang R."/>
            <person name="Briner A.E."/>
            <person name="Felis G.E."/>
            <person name="de Vos W.M."/>
            <person name="Barrangou R."/>
            <person name="Klaenhammer T.R."/>
            <person name="Caufield P.W."/>
            <person name="Cui Y."/>
            <person name="Zhang H."/>
            <person name="O'Toole P.W."/>
        </authorList>
    </citation>
    <scope>NUCLEOTIDE SEQUENCE [LARGE SCALE GENOMIC DNA]</scope>
    <source>
        <strain evidence="1 2">DSM 13961</strain>
    </source>
</reference>
<evidence type="ECO:0000313" key="2">
    <source>
        <dbReference type="Proteomes" id="UP000051499"/>
    </source>
</evidence>
<evidence type="ECO:0000313" key="1">
    <source>
        <dbReference type="EMBL" id="KRK51849.1"/>
    </source>
</evidence>
<dbReference type="Proteomes" id="UP000051499">
    <property type="component" value="Unassembled WGS sequence"/>
</dbReference>
<comment type="caution">
    <text evidence="1">The sequence shown here is derived from an EMBL/GenBank/DDBJ whole genome shotgun (WGS) entry which is preliminary data.</text>
</comment>
<protein>
    <recommendedName>
        <fullName evidence="3">Integrase catalytic domain-containing protein</fullName>
    </recommendedName>
</protein>
<name>A0ABR5NU78_9LACO</name>